<evidence type="ECO:0000256" key="3">
    <source>
        <dbReference type="ARBA" id="ARBA00022679"/>
    </source>
</evidence>
<feature type="domain" description="Aminoglycoside phosphotransferase" evidence="9">
    <location>
        <begin position="33"/>
        <end position="266"/>
    </location>
</feature>
<dbReference type="RefSeq" id="WP_189358719.1">
    <property type="nucleotide sequence ID" value="NZ_BMYU01000011.1"/>
</dbReference>
<evidence type="ECO:0000313" key="10">
    <source>
        <dbReference type="EMBL" id="GGX52831.1"/>
    </source>
</evidence>
<dbReference type="PANTHER" id="PTHR21064:SF1">
    <property type="entry name" value="HYDROXYLYSINE KINASE"/>
    <property type="match status" value="1"/>
</dbReference>
<proteinExistence type="predicted"/>
<dbReference type="InterPro" id="IPR050249">
    <property type="entry name" value="Pseudomonas-type_ThrB"/>
</dbReference>
<evidence type="ECO:0000256" key="4">
    <source>
        <dbReference type="ARBA" id="ARBA00022777"/>
    </source>
</evidence>
<keyword evidence="11" id="KW-1185">Reference proteome</keyword>
<gene>
    <name evidence="10" type="ORF">GCM10010946_34430</name>
</gene>
<dbReference type="Pfam" id="PF01636">
    <property type="entry name" value="APH"/>
    <property type="match status" value="1"/>
</dbReference>
<dbReference type="InterPro" id="IPR011009">
    <property type="entry name" value="Kinase-like_dom_sf"/>
</dbReference>
<evidence type="ECO:0000256" key="7">
    <source>
        <dbReference type="ARBA" id="ARBA00038873"/>
    </source>
</evidence>
<comment type="caution">
    <text evidence="10">The sequence shown here is derived from an EMBL/GenBank/DDBJ whole genome shotgun (WGS) entry which is preliminary data.</text>
</comment>
<comment type="function">
    <text evidence="6">Catalyzes the GTP-dependent phosphorylation of 5-hydroxy-L-lysine.</text>
</comment>
<protein>
    <recommendedName>
        <fullName evidence="8">Hydroxylysine kinase</fullName>
        <ecNumber evidence="7">2.7.1.81</ecNumber>
    </recommendedName>
</protein>
<dbReference type="Proteomes" id="UP000653343">
    <property type="component" value="Unassembled WGS sequence"/>
</dbReference>
<keyword evidence="2" id="KW-0963">Cytoplasm</keyword>
<evidence type="ECO:0000259" key="9">
    <source>
        <dbReference type="Pfam" id="PF01636"/>
    </source>
</evidence>
<keyword evidence="3" id="KW-0808">Transferase</keyword>
<sequence>MSIIHAAQAAQLLQEYWQLQGEISALPSYADCNFRVRCANAEYVLKIASADWHYDDLALENATMRHLQSLQHTDGSALFPAVIPARDGRDLIPLPPEFGQGWVRLLSFVPGQVYADAAKHISASGQRFLLEQSLGQLLGKMHAQLQHFSHPQAERLHAWNLQQLVQLGDEIVLLKDTALREIVSRHVQYFVRQQLHWQHKLPQAVLHNDANDYNLIVRDGRVAALIDFGDMCHSYRVAEIAIAACYAMTYHNDDPLRSAATIAAAFDAELRLNEAEWEALFPMICARLCQSVLMAERAHRADPDNPYIMISQPAVRRLLMQLDQMPRSLAQRQLRSKYKESELC</sequence>
<evidence type="ECO:0000313" key="11">
    <source>
        <dbReference type="Proteomes" id="UP000653343"/>
    </source>
</evidence>
<dbReference type="SUPFAM" id="SSF56112">
    <property type="entry name" value="Protein kinase-like (PK-like)"/>
    <property type="match status" value="1"/>
</dbReference>
<dbReference type="PANTHER" id="PTHR21064">
    <property type="entry name" value="AMINOGLYCOSIDE PHOSPHOTRANSFERASE DOMAIN-CONTAINING PROTEIN-RELATED"/>
    <property type="match status" value="1"/>
</dbReference>
<name>A0ABQ2Y2N0_9BURK</name>
<dbReference type="EMBL" id="BMYU01000011">
    <property type="protein sequence ID" value="GGX52831.1"/>
    <property type="molecule type" value="Genomic_DNA"/>
</dbReference>
<evidence type="ECO:0000256" key="5">
    <source>
        <dbReference type="ARBA" id="ARBA00036820"/>
    </source>
</evidence>
<accession>A0ABQ2Y2N0</accession>
<comment type="subcellular location">
    <subcellularLocation>
        <location evidence="1">Cytoplasm</location>
    </subcellularLocation>
</comment>
<dbReference type="Gene3D" id="3.90.1200.10">
    <property type="match status" value="1"/>
</dbReference>
<dbReference type="EC" id="2.7.1.81" evidence="7"/>
<evidence type="ECO:0000256" key="8">
    <source>
        <dbReference type="ARBA" id="ARBA00040505"/>
    </source>
</evidence>
<organism evidence="10 11">
    <name type="scientific">Undibacterium squillarum</name>
    <dbReference type="NCBI Taxonomy" id="1131567"/>
    <lineage>
        <taxon>Bacteria</taxon>
        <taxon>Pseudomonadati</taxon>
        <taxon>Pseudomonadota</taxon>
        <taxon>Betaproteobacteria</taxon>
        <taxon>Burkholderiales</taxon>
        <taxon>Oxalobacteraceae</taxon>
        <taxon>Undibacterium</taxon>
    </lineage>
</organism>
<evidence type="ECO:0000256" key="6">
    <source>
        <dbReference type="ARBA" id="ARBA00037368"/>
    </source>
</evidence>
<evidence type="ECO:0000256" key="2">
    <source>
        <dbReference type="ARBA" id="ARBA00022490"/>
    </source>
</evidence>
<keyword evidence="4" id="KW-0418">Kinase</keyword>
<reference evidence="11" key="1">
    <citation type="journal article" date="2019" name="Int. J. Syst. Evol. Microbiol.">
        <title>The Global Catalogue of Microorganisms (GCM) 10K type strain sequencing project: providing services to taxonomists for standard genome sequencing and annotation.</title>
        <authorList>
            <consortium name="The Broad Institute Genomics Platform"/>
            <consortium name="The Broad Institute Genome Sequencing Center for Infectious Disease"/>
            <person name="Wu L."/>
            <person name="Ma J."/>
        </authorList>
    </citation>
    <scope>NUCLEOTIDE SEQUENCE [LARGE SCALE GENOMIC DNA]</scope>
    <source>
        <strain evidence="11">KCTC 23917</strain>
    </source>
</reference>
<comment type="catalytic activity">
    <reaction evidence="5">
        <text>(5R)-5-hydroxy-L-lysine + GTP = (5R)-5-phosphooxy-L-lysine + GDP + H(+)</text>
        <dbReference type="Rhea" id="RHEA:19049"/>
        <dbReference type="ChEBI" id="CHEBI:15378"/>
        <dbReference type="ChEBI" id="CHEBI:37565"/>
        <dbReference type="ChEBI" id="CHEBI:57882"/>
        <dbReference type="ChEBI" id="CHEBI:58189"/>
        <dbReference type="ChEBI" id="CHEBI:58357"/>
        <dbReference type="EC" id="2.7.1.81"/>
    </reaction>
</comment>
<evidence type="ECO:0000256" key="1">
    <source>
        <dbReference type="ARBA" id="ARBA00004496"/>
    </source>
</evidence>
<dbReference type="InterPro" id="IPR002575">
    <property type="entry name" value="Aminoglycoside_PTrfase"/>
</dbReference>